<feature type="domain" description="ATP-grasp" evidence="5">
    <location>
        <begin position="112"/>
        <end position="293"/>
    </location>
</feature>
<keyword evidence="2 4" id="KW-0547">Nucleotide-binding</keyword>
<dbReference type="GO" id="GO:0018169">
    <property type="term" value="F:ribosomal S6-glutamic acid ligase activity"/>
    <property type="evidence" value="ECO:0007669"/>
    <property type="project" value="TreeGrafter"/>
</dbReference>
<keyword evidence="1" id="KW-0479">Metal-binding</keyword>
<dbReference type="GO" id="GO:0009432">
    <property type="term" value="P:SOS response"/>
    <property type="evidence" value="ECO:0007669"/>
    <property type="project" value="TreeGrafter"/>
</dbReference>
<accession>A0A5C5XHK6</accession>
<sequence length="297" mass="32728">MRILILGQVDGGLNGELVLAARSRGHRCEVVSIPSVRSTLGSSGVKLLAKSDSGLEIDLREFDVCLMRGMPPGSLEQIVYRMDLLWTLEQTGMPIINPPKAMECAIDKFLTLSRCQQAGLSIPESSCSETVEEALTAFQELGGDVIAKPIFGAEGRGMLRLTDFETARRVFYTWQQIGAVLFQQRFIDAEMSDIRVMVLDGKAIGAIRRTGTNDFRANCAQQGTAQRHVFTQEESELAVAACRATGVIFGGVDLIRDTEGQLYLLEVNACPGWKHFQAVTEINIPQRLMSWLEDQIS</sequence>
<dbReference type="Gene3D" id="3.40.50.20">
    <property type="match status" value="1"/>
</dbReference>
<dbReference type="AlphaFoldDB" id="A0A5C5XHK6"/>
<dbReference type="RefSeq" id="WP_146504487.1">
    <property type="nucleotide sequence ID" value="NZ_SJPG01000001.1"/>
</dbReference>
<dbReference type="InterPro" id="IPR011761">
    <property type="entry name" value="ATP-grasp"/>
</dbReference>
<evidence type="ECO:0000256" key="4">
    <source>
        <dbReference type="PROSITE-ProRule" id="PRU00409"/>
    </source>
</evidence>
<dbReference type="OrthoDB" id="9786585at2"/>
<protein>
    <submittedName>
        <fullName evidence="6">Ribosomal protein S6 modification protein</fullName>
    </submittedName>
</protein>
<dbReference type="Gene3D" id="3.30.1490.20">
    <property type="entry name" value="ATP-grasp fold, A domain"/>
    <property type="match status" value="1"/>
</dbReference>
<comment type="caution">
    <text evidence="6">The sequence shown here is derived from an EMBL/GenBank/DDBJ whole genome shotgun (WGS) entry which is preliminary data.</text>
</comment>
<dbReference type="InterPro" id="IPR004666">
    <property type="entry name" value="Rp_bS6_RimK/Lys_biosynth_LsyX"/>
</dbReference>
<dbReference type="InterPro" id="IPR013651">
    <property type="entry name" value="ATP-grasp_RimK-type"/>
</dbReference>
<keyword evidence="7" id="KW-1185">Reference proteome</keyword>
<dbReference type="GO" id="GO:0046872">
    <property type="term" value="F:metal ion binding"/>
    <property type="evidence" value="ECO:0007669"/>
    <property type="project" value="UniProtKB-KW"/>
</dbReference>
<dbReference type="GO" id="GO:0005524">
    <property type="term" value="F:ATP binding"/>
    <property type="evidence" value="ECO:0007669"/>
    <property type="project" value="UniProtKB-UniRule"/>
</dbReference>
<organism evidence="6 7">
    <name type="scientific">Rubinisphaera italica</name>
    <dbReference type="NCBI Taxonomy" id="2527969"/>
    <lineage>
        <taxon>Bacteria</taxon>
        <taxon>Pseudomonadati</taxon>
        <taxon>Planctomycetota</taxon>
        <taxon>Planctomycetia</taxon>
        <taxon>Planctomycetales</taxon>
        <taxon>Planctomycetaceae</taxon>
        <taxon>Rubinisphaera</taxon>
    </lineage>
</organism>
<evidence type="ECO:0000259" key="5">
    <source>
        <dbReference type="PROSITE" id="PS50975"/>
    </source>
</evidence>
<evidence type="ECO:0000256" key="3">
    <source>
        <dbReference type="ARBA" id="ARBA00022840"/>
    </source>
</evidence>
<evidence type="ECO:0000313" key="7">
    <source>
        <dbReference type="Proteomes" id="UP000316095"/>
    </source>
</evidence>
<dbReference type="Pfam" id="PF08443">
    <property type="entry name" value="RimK"/>
    <property type="match status" value="1"/>
</dbReference>
<gene>
    <name evidence="6" type="primary">rimK_2</name>
    <name evidence="6" type="ORF">Pan54_34000</name>
</gene>
<dbReference type="InterPro" id="IPR013815">
    <property type="entry name" value="ATP_grasp_subdomain_1"/>
</dbReference>
<keyword evidence="3 4" id="KW-0067">ATP-binding</keyword>
<evidence type="ECO:0000256" key="2">
    <source>
        <dbReference type="ARBA" id="ARBA00022741"/>
    </source>
</evidence>
<name>A0A5C5XHK6_9PLAN</name>
<proteinExistence type="predicted"/>
<dbReference type="SUPFAM" id="SSF56059">
    <property type="entry name" value="Glutathione synthetase ATP-binding domain-like"/>
    <property type="match status" value="1"/>
</dbReference>
<dbReference type="Proteomes" id="UP000316095">
    <property type="component" value="Unassembled WGS sequence"/>
</dbReference>
<dbReference type="PANTHER" id="PTHR21621">
    <property type="entry name" value="RIBOSOMAL PROTEIN S6 MODIFICATION PROTEIN"/>
    <property type="match status" value="1"/>
</dbReference>
<evidence type="ECO:0000313" key="6">
    <source>
        <dbReference type="EMBL" id="TWT62656.1"/>
    </source>
</evidence>
<dbReference type="PROSITE" id="PS50975">
    <property type="entry name" value="ATP_GRASP"/>
    <property type="match status" value="1"/>
</dbReference>
<reference evidence="6 7" key="1">
    <citation type="submission" date="2019-02" db="EMBL/GenBank/DDBJ databases">
        <title>Deep-cultivation of Planctomycetes and their phenomic and genomic characterization uncovers novel biology.</title>
        <authorList>
            <person name="Wiegand S."/>
            <person name="Jogler M."/>
            <person name="Boedeker C."/>
            <person name="Pinto D."/>
            <person name="Vollmers J."/>
            <person name="Rivas-Marin E."/>
            <person name="Kohn T."/>
            <person name="Peeters S.H."/>
            <person name="Heuer A."/>
            <person name="Rast P."/>
            <person name="Oberbeckmann S."/>
            <person name="Bunk B."/>
            <person name="Jeske O."/>
            <person name="Meyerdierks A."/>
            <person name="Storesund J.E."/>
            <person name="Kallscheuer N."/>
            <person name="Luecker S."/>
            <person name="Lage O.M."/>
            <person name="Pohl T."/>
            <person name="Merkel B.J."/>
            <person name="Hornburger P."/>
            <person name="Mueller R.-W."/>
            <person name="Bruemmer F."/>
            <person name="Labrenz M."/>
            <person name="Spormann A.M."/>
            <person name="Op Den Camp H."/>
            <person name="Overmann J."/>
            <person name="Amann R."/>
            <person name="Jetten M.S.M."/>
            <person name="Mascher T."/>
            <person name="Medema M.H."/>
            <person name="Devos D.P."/>
            <person name="Kaster A.-K."/>
            <person name="Ovreas L."/>
            <person name="Rohde M."/>
            <person name="Galperin M.Y."/>
            <person name="Jogler C."/>
        </authorList>
    </citation>
    <scope>NUCLEOTIDE SEQUENCE [LARGE SCALE GENOMIC DNA]</scope>
    <source>
        <strain evidence="6 7">Pan54</strain>
    </source>
</reference>
<dbReference type="SUPFAM" id="SSF52440">
    <property type="entry name" value="PreATP-grasp domain"/>
    <property type="match status" value="1"/>
</dbReference>
<dbReference type="InterPro" id="IPR016185">
    <property type="entry name" value="PreATP-grasp_dom_sf"/>
</dbReference>
<dbReference type="GO" id="GO:0005737">
    <property type="term" value="C:cytoplasm"/>
    <property type="evidence" value="ECO:0007669"/>
    <property type="project" value="TreeGrafter"/>
</dbReference>
<dbReference type="PANTHER" id="PTHR21621:SF0">
    <property type="entry name" value="BETA-CITRYLGLUTAMATE SYNTHASE B-RELATED"/>
    <property type="match status" value="1"/>
</dbReference>
<dbReference type="NCBIfam" id="TIGR00768">
    <property type="entry name" value="rimK_fam"/>
    <property type="match status" value="1"/>
</dbReference>
<dbReference type="Gene3D" id="3.30.470.20">
    <property type="entry name" value="ATP-grasp fold, B domain"/>
    <property type="match status" value="1"/>
</dbReference>
<dbReference type="EMBL" id="SJPG01000001">
    <property type="protein sequence ID" value="TWT62656.1"/>
    <property type="molecule type" value="Genomic_DNA"/>
</dbReference>
<evidence type="ECO:0000256" key="1">
    <source>
        <dbReference type="ARBA" id="ARBA00022723"/>
    </source>
</evidence>